<reference evidence="1" key="1">
    <citation type="journal article" date="2014" name="Front. Microbiol.">
        <title>High frequency of phylogenetically diverse reductive dehalogenase-homologous genes in deep subseafloor sedimentary metagenomes.</title>
        <authorList>
            <person name="Kawai M."/>
            <person name="Futagami T."/>
            <person name="Toyoda A."/>
            <person name="Takaki Y."/>
            <person name="Nishi S."/>
            <person name="Hori S."/>
            <person name="Arai W."/>
            <person name="Tsubouchi T."/>
            <person name="Morono Y."/>
            <person name="Uchiyama I."/>
            <person name="Ito T."/>
            <person name="Fujiyama A."/>
            <person name="Inagaki F."/>
            <person name="Takami H."/>
        </authorList>
    </citation>
    <scope>NUCLEOTIDE SEQUENCE</scope>
    <source>
        <strain evidence="1">Expedition CK06-06</strain>
    </source>
</reference>
<gene>
    <name evidence="1" type="ORF">S03H2_18963</name>
</gene>
<protein>
    <submittedName>
        <fullName evidence="1">Uncharacterized protein</fullName>
    </submittedName>
</protein>
<sequence length="142" mass="16474">MVKCERCGRELTSEASIKRRKGLWCSKLDEREKKESPLEGVVIADLLERMRKVELDNNFMKYQLKHKQISVGSARHPDANLDWKKNLKPEIQQVISVFEGKFSNVIKDLKALIIENKPLLKKGLRYSNEEIGLQPIEITEVK</sequence>
<dbReference type="AlphaFoldDB" id="X1HBB3"/>
<organism evidence="1">
    <name type="scientific">marine sediment metagenome</name>
    <dbReference type="NCBI Taxonomy" id="412755"/>
    <lineage>
        <taxon>unclassified sequences</taxon>
        <taxon>metagenomes</taxon>
        <taxon>ecological metagenomes</taxon>
    </lineage>
</organism>
<evidence type="ECO:0000313" key="1">
    <source>
        <dbReference type="EMBL" id="GAH42598.1"/>
    </source>
</evidence>
<accession>X1HBB3</accession>
<name>X1HBB3_9ZZZZ</name>
<dbReference type="EMBL" id="BARU01009867">
    <property type="protein sequence ID" value="GAH42598.1"/>
    <property type="molecule type" value="Genomic_DNA"/>
</dbReference>
<proteinExistence type="predicted"/>
<comment type="caution">
    <text evidence="1">The sequence shown here is derived from an EMBL/GenBank/DDBJ whole genome shotgun (WGS) entry which is preliminary data.</text>
</comment>